<dbReference type="PROSITE" id="PS51257">
    <property type="entry name" value="PROKAR_LIPOPROTEIN"/>
    <property type="match status" value="1"/>
</dbReference>
<dbReference type="STRING" id="888741.HMPREF9098_0113"/>
<dbReference type="RefSeq" id="WP_003780916.1">
    <property type="nucleotide sequence ID" value="NZ_GL870929.1"/>
</dbReference>
<dbReference type="InterPro" id="IPR024402">
    <property type="entry name" value="DUF2726"/>
</dbReference>
<protein>
    <recommendedName>
        <fullName evidence="2">DUF2726 domain-containing protein</fullName>
    </recommendedName>
</protein>
<sequence length="168" mass="19815">MKHSTIFILLTVAGCFLWLWLFWRHRRKRRNPFDGRTKLPYQRRHIMTATEMQVYDTLLEALDDYMVFPQVQVSRIIETPPNAENFYWFNFISRMSYDFVVCRLDGTPIAAIEIDDATHEQADRQEADNRKNLATEAAKIAIIRWEVGATPSVRQIARIIDKIDRKAP</sequence>
<accession>F0EW79</accession>
<organism evidence="3 4">
    <name type="scientific">Kingella denitrificans ATCC 33394</name>
    <dbReference type="NCBI Taxonomy" id="888741"/>
    <lineage>
        <taxon>Bacteria</taxon>
        <taxon>Pseudomonadati</taxon>
        <taxon>Pseudomonadota</taxon>
        <taxon>Betaproteobacteria</taxon>
        <taxon>Neisseriales</taxon>
        <taxon>Neisseriaceae</taxon>
        <taxon>Kingella</taxon>
    </lineage>
</organism>
<evidence type="ECO:0000313" key="3">
    <source>
        <dbReference type="EMBL" id="EGC18451.1"/>
    </source>
</evidence>
<feature type="domain" description="DUF2726" evidence="2">
    <location>
        <begin position="44"/>
        <end position="162"/>
    </location>
</feature>
<evidence type="ECO:0000256" key="1">
    <source>
        <dbReference type="SAM" id="Phobius"/>
    </source>
</evidence>
<dbReference type="EMBL" id="AEWV01000003">
    <property type="protein sequence ID" value="EGC18451.1"/>
    <property type="molecule type" value="Genomic_DNA"/>
</dbReference>
<evidence type="ECO:0000313" key="4">
    <source>
        <dbReference type="Proteomes" id="UP000004088"/>
    </source>
</evidence>
<keyword evidence="1" id="KW-0472">Membrane</keyword>
<keyword evidence="4" id="KW-1185">Reference proteome</keyword>
<name>F0EW79_9NEIS</name>
<reference evidence="3 4" key="1">
    <citation type="submission" date="2011-01" db="EMBL/GenBank/DDBJ databases">
        <authorList>
            <person name="Muzny D."/>
            <person name="Qin X."/>
            <person name="Deng J."/>
            <person name="Jiang H."/>
            <person name="Liu Y."/>
            <person name="Qu J."/>
            <person name="Song X.-Z."/>
            <person name="Zhang L."/>
            <person name="Thornton R."/>
            <person name="Coyle M."/>
            <person name="Francisco L."/>
            <person name="Jackson L."/>
            <person name="Javaid M."/>
            <person name="Korchina V."/>
            <person name="Kovar C."/>
            <person name="Mata R."/>
            <person name="Mathew T."/>
            <person name="Ngo R."/>
            <person name="Nguyen L."/>
            <person name="Nguyen N."/>
            <person name="Okwuonu G."/>
            <person name="Ongeri F."/>
            <person name="Pham C."/>
            <person name="Simmons D."/>
            <person name="Wilczek-Boney K."/>
            <person name="Hale W."/>
            <person name="Jakkamsetti A."/>
            <person name="Pham P."/>
            <person name="Ruth R."/>
            <person name="San Lucas F."/>
            <person name="Warren J."/>
            <person name="Zhang J."/>
            <person name="Zhao Z."/>
            <person name="Zhou C."/>
            <person name="Zhu D."/>
            <person name="Lee S."/>
            <person name="Bess C."/>
            <person name="Blankenburg K."/>
            <person name="Forbes L."/>
            <person name="Fu Q."/>
            <person name="Gubbala S."/>
            <person name="Hirani K."/>
            <person name="Jayaseelan J.C."/>
            <person name="Lara F."/>
            <person name="Munidasa M."/>
            <person name="Palculict T."/>
            <person name="Patil S."/>
            <person name="Pu L.-L."/>
            <person name="Saada N."/>
            <person name="Tang L."/>
            <person name="Weissenberger G."/>
            <person name="Zhu Y."/>
            <person name="Hemphill L."/>
            <person name="Shang Y."/>
            <person name="Youmans B."/>
            <person name="Ayvaz T."/>
            <person name="Ross M."/>
            <person name="Santibanez J."/>
            <person name="Aqrawi P."/>
            <person name="Gross S."/>
            <person name="Joshi V."/>
            <person name="Fowler G."/>
            <person name="Nazareth L."/>
            <person name="Reid J."/>
            <person name="Worley K."/>
            <person name="Petrosino J."/>
            <person name="Highlander S."/>
            <person name="Gibbs R."/>
        </authorList>
    </citation>
    <scope>NUCLEOTIDE SEQUENCE [LARGE SCALE GENOMIC DNA]</scope>
    <source>
        <strain evidence="3 4">ATCC 33394</strain>
    </source>
</reference>
<dbReference type="Proteomes" id="UP000004088">
    <property type="component" value="Unassembled WGS sequence"/>
</dbReference>
<dbReference type="HOGENOM" id="CLU_082936_3_1_4"/>
<keyword evidence="1" id="KW-1133">Transmembrane helix</keyword>
<gene>
    <name evidence="3" type="ORF">HMPREF9098_0113</name>
</gene>
<dbReference type="Pfam" id="PF10881">
    <property type="entry name" value="DUF2726"/>
    <property type="match status" value="1"/>
</dbReference>
<dbReference type="AlphaFoldDB" id="F0EW79"/>
<comment type="caution">
    <text evidence="3">The sequence shown here is derived from an EMBL/GenBank/DDBJ whole genome shotgun (WGS) entry which is preliminary data.</text>
</comment>
<keyword evidence="1" id="KW-0812">Transmembrane</keyword>
<evidence type="ECO:0000259" key="2">
    <source>
        <dbReference type="Pfam" id="PF10881"/>
    </source>
</evidence>
<proteinExistence type="predicted"/>
<feature type="transmembrane region" description="Helical" evidence="1">
    <location>
        <begin position="6"/>
        <end position="23"/>
    </location>
</feature>